<organism evidence="2 3">
    <name type="scientific">Candidatus Terrybacteria bacterium RIFCSPLOWO2_01_FULL_40_23</name>
    <dbReference type="NCBI Taxonomy" id="1802366"/>
    <lineage>
        <taxon>Bacteria</taxon>
        <taxon>Candidatus Terryibacteriota</taxon>
    </lineage>
</organism>
<feature type="transmembrane region" description="Helical" evidence="1">
    <location>
        <begin position="20"/>
        <end position="47"/>
    </location>
</feature>
<reference evidence="2 3" key="1">
    <citation type="journal article" date="2016" name="Nat. Commun.">
        <title>Thousands of microbial genomes shed light on interconnected biogeochemical processes in an aquifer system.</title>
        <authorList>
            <person name="Anantharaman K."/>
            <person name="Brown C.T."/>
            <person name="Hug L.A."/>
            <person name="Sharon I."/>
            <person name="Castelle C.J."/>
            <person name="Probst A.J."/>
            <person name="Thomas B.C."/>
            <person name="Singh A."/>
            <person name="Wilkins M.J."/>
            <person name="Karaoz U."/>
            <person name="Brodie E.L."/>
            <person name="Williams K.H."/>
            <person name="Hubbard S.S."/>
            <person name="Banfield J.F."/>
        </authorList>
    </citation>
    <scope>NUCLEOTIDE SEQUENCE [LARGE SCALE GENOMIC DNA]</scope>
</reference>
<protein>
    <submittedName>
        <fullName evidence="2">Uncharacterized protein</fullName>
    </submittedName>
</protein>
<name>A0A1G2PYP5_9BACT</name>
<comment type="caution">
    <text evidence="2">The sequence shown here is derived from an EMBL/GenBank/DDBJ whole genome shotgun (WGS) entry which is preliminary data.</text>
</comment>
<evidence type="ECO:0000313" key="2">
    <source>
        <dbReference type="EMBL" id="OHA52712.1"/>
    </source>
</evidence>
<proteinExistence type="predicted"/>
<evidence type="ECO:0000313" key="3">
    <source>
        <dbReference type="Proteomes" id="UP000176951"/>
    </source>
</evidence>
<gene>
    <name evidence="2" type="ORF">A3A97_01045</name>
</gene>
<sequence length="89" mass="10548">MIHFISESFWLQNPFTEFLFFLFIFPIISPAILVLPAVAFLIGVFSFKRKKHHKHLLGIYSYPLIFAIIVYMLQLLLLRVLIEETVMVY</sequence>
<dbReference type="Proteomes" id="UP000176951">
    <property type="component" value="Unassembled WGS sequence"/>
</dbReference>
<dbReference type="EMBL" id="MHSW01000005">
    <property type="protein sequence ID" value="OHA52712.1"/>
    <property type="molecule type" value="Genomic_DNA"/>
</dbReference>
<keyword evidence="1" id="KW-1133">Transmembrane helix</keyword>
<keyword evidence="1" id="KW-0812">Transmembrane</keyword>
<dbReference type="AlphaFoldDB" id="A0A1G2PYP5"/>
<accession>A0A1G2PYP5</accession>
<keyword evidence="1" id="KW-0472">Membrane</keyword>
<evidence type="ECO:0000256" key="1">
    <source>
        <dbReference type="SAM" id="Phobius"/>
    </source>
</evidence>
<feature type="transmembrane region" description="Helical" evidence="1">
    <location>
        <begin position="59"/>
        <end position="82"/>
    </location>
</feature>